<dbReference type="AlphaFoldDB" id="A0A0K8W9C2"/>
<evidence type="ECO:0000313" key="1">
    <source>
        <dbReference type="EMBL" id="JAI47465.1"/>
    </source>
</evidence>
<protein>
    <submittedName>
        <fullName evidence="1">Uncharacterized protein</fullName>
    </submittedName>
</protein>
<sequence length="141" mass="16848">MYANSYEYEQTKTTHLRNLINRICTTHILSCQFTRSTAFLIPRDPDCTNSDNETIEPSEKCSSMLHFQRNLGKYRNFFANLLQEENEQFAAELQELYNLVSSALVEHDYNEMQRQFFYSVWLVERTKDLEDYLDMKGFRTI</sequence>
<proteinExistence type="predicted"/>
<dbReference type="OrthoDB" id="7930582at2759"/>
<gene>
    <name evidence="1" type="ORF">c0_g2_i2</name>
</gene>
<dbReference type="EMBL" id="GDHF01004849">
    <property type="protein sequence ID" value="JAI47465.1"/>
    <property type="molecule type" value="Transcribed_RNA"/>
</dbReference>
<organism evidence="1">
    <name type="scientific">Bactrocera latifrons</name>
    <name type="common">Malaysian fruit fly</name>
    <name type="synonym">Chaetodacus latifrons</name>
    <dbReference type="NCBI Taxonomy" id="174628"/>
    <lineage>
        <taxon>Eukaryota</taxon>
        <taxon>Metazoa</taxon>
        <taxon>Ecdysozoa</taxon>
        <taxon>Arthropoda</taxon>
        <taxon>Hexapoda</taxon>
        <taxon>Insecta</taxon>
        <taxon>Pterygota</taxon>
        <taxon>Neoptera</taxon>
        <taxon>Endopterygota</taxon>
        <taxon>Diptera</taxon>
        <taxon>Brachycera</taxon>
        <taxon>Muscomorpha</taxon>
        <taxon>Tephritoidea</taxon>
        <taxon>Tephritidae</taxon>
        <taxon>Bactrocera</taxon>
        <taxon>Bactrocera</taxon>
    </lineage>
</organism>
<name>A0A0K8W9C2_BACLA</name>
<accession>A0A0K8W9C2</accession>
<reference evidence="1" key="1">
    <citation type="submission" date="2015-06" db="EMBL/GenBank/DDBJ databases">
        <authorList>
            <person name="Hoefler B.C."/>
            <person name="Straight P.D."/>
        </authorList>
    </citation>
    <scope>NUCLEOTIDE SEQUENCE</scope>
</reference>